<dbReference type="AlphaFoldDB" id="A0A4P6FCQ5"/>
<keyword evidence="3 5" id="KW-0067">ATP-binding</keyword>
<accession>A0A4P6FCQ5</accession>
<keyword evidence="1" id="KW-0677">Repeat</keyword>
<dbReference type="SUPFAM" id="SSF52540">
    <property type="entry name" value="P-loop containing nucleoside triphosphate hydrolases"/>
    <property type="match status" value="2"/>
</dbReference>
<protein>
    <submittedName>
        <fullName evidence="5">ABC-F family ATP-binding cassette domain-containing protein</fullName>
    </submittedName>
</protein>
<reference evidence="5 6" key="1">
    <citation type="submission" date="2019-01" db="EMBL/GenBank/DDBJ databases">
        <title>Genome sequencing of strain FW100M-8.</title>
        <authorList>
            <person name="Heo J."/>
            <person name="Kim S.-J."/>
            <person name="Kim J.-S."/>
            <person name="Hong S.-B."/>
            <person name="Kwon S.-W."/>
        </authorList>
    </citation>
    <scope>NUCLEOTIDE SEQUENCE [LARGE SCALE GENOMIC DNA]</scope>
    <source>
        <strain evidence="5 6">FW100M-8</strain>
    </source>
</reference>
<dbReference type="OrthoDB" id="3239744at2"/>
<dbReference type="RefSeq" id="WP_129191034.1">
    <property type="nucleotide sequence ID" value="NZ_CP035491.1"/>
</dbReference>
<dbReference type="InterPro" id="IPR027417">
    <property type="entry name" value="P-loop_NTPase"/>
</dbReference>
<evidence type="ECO:0000313" key="6">
    <source>
        <dbReference type="Proteomes" id="UP000291259"/>
    </source>
</evidence>
<dbReference type="SMART" id="SM00382">
    <property type="entry name" value="AAA"/>
    <property type="match status" value="2"/>
</dbReference>
<proteinExistence type="predicted"/>
<dbReference type="Gene3D" id="3.40.50.300">
    <property type="entry name" value="P-loop containing nucleotide triphosphate hydrolases"/>
    <property type="match status" value="2"/>
</dbReference>
<feature type="domain" description="ABC transporter" evidence="4">
    <location>
        <begin position="8"/>
        <end position="240"/>
    </location>
</feature>
<keyword evidence="6" id="KW-1185">Reference proteome</keyword>
<dbReference type="GO" id="GO:0005524">
    <property type="term" value="F:ATP binding"/>
    <property type="evidence" value="ECO:0007669"/>
    <property type="project" value="UniProtKB-KW"/>
</dbReference>
<name>A0A4P6FCQ5_9MICO</name>
<evidence type="ECO:0000256" key="3">
    <source>
        <dbReference type="ARBA" id="ARBA00022840"/>
    </source>
</evidence>
<sequence length="553" mass="59067">MASSSAAIVLNDLTFVWPDGEPAVTGLTASFTTGRTGLVGDNGAGKSTLLRLIAGELTPTSGTISTTGAVGYLSQSLTWRDETTVKDLLGIGPIVDAIRAIEGGDVDERHFETIGDDWDIESRADEQLRGIGFSVADLDRSVRTLSGGEVMLIAITGLRVRRLPITLLDEPSNNLDRAGKAMLADLVATWPGTLVVVSHDLDLLELMDQTAELYAGRLTVFGGPYSEWKANLDRQQALAVQQAQAADHAIKVERRQRVEAEQKLAQRARSAKTANEQKRGSKILMNGLASRAEKSAGKLRSGLDDRLDAAKAARVEAAARVRPDQKISLDLPDPDVSSSRRIAELRGTNRTIIVQGPERIALVGANGVGKTTLLERLVGLREGASDVSAADASGAPVAEDARPEASGMLFTDRVGYLTQRLDGLDERASALENVRAAAPNATDGEIRSRLGRLLVRGADVNRPVSTLSGGERFRVCLAKLLFADPPAQLLVLDEPTNNLDRTSVDQLVDALAAYRGALLVVSHDERFLGRLGLTSLLELRADGALLEEPFANA</sequence>
<dbReference type="EMBL" id="CP035491">
    <property type="protein sequence ID" value="QAY73605.1"/>
    <property type="molecule type" value="Genomic_DNA"/>
</dbReference>
<dbReference type="PROSITE" id="PS50893">
    <property type="entry name" value="ABC_TRANSPORTER_2"/>
    <property type="match status" value="2"/>
</dbReference>
<dbReference type="PANTHER" id="PTHR19211:SF6">
    <property type="entry name" value="BLL7188 PROTEIN"/>
    <property type="match status" value="1"/>
</dbReference>
<evidence type="ECO:0000259" key="4">
    <source>
        <dbReference type="PROSITE" id="PS50893"/>
    </source>
</evidence>
<dbReference type="InterPro" id="IPR050611">
    <property type="entry name" value="ABCF"/>
</dbReference>
<evidence type="ECO:0000256" key="2">
    <source>
        <dbReference type="ARBA" id="ARBA00022741"/>
    </source>
</evidence>
<evidence type="ECO:0000256" key="1">
    <source>
        <dbReference type="ARBA" id="ARBA00022737"/>
    </source>
</evidence>
<organism evidence="5 6">
    <name type="scientific">Agromyces protaetiae</name>
    <dbReference type="NCBI Taxonomy" id="2509455"/>
    <lineage>
        <taxon>Bacteria</taxon>
        <taxon>Bacillati</taxon>
        <taxon>Actinomycetota</taxon>
        <taxon>Actinomycetes</taxon>
        <taxon>Micrococcales</taxon>
        <taxon>Microbacteriaceae</taxon>
        <taxon>Agromyces</taxon>
    </lineage>
</organism>
<evidence type="ECO:0000313" key="5">
    <source>
        <dbReference type="EMBL" id="QAY73605.1"/>
    </source>
</evidence>
<dbReference type="Proteomes" id="UP000291259">
    <property type="component" value="Chromosome"/>
</dbReference>
<dbReference type="GO" id="GO:0016887">
    <property type="term" value="F:ATP hydrolysis activity"/>
    <property type="evidence" value="ECO:0007669"/>
    <property type="project" value="InterPro"/>
</dbReference>
<dbReference type="PANTHER" id="PTHR19211">
    <property type="entry name" value="ATP-BINDING TRANSPORT PROTEIN-RELATED"/>
    <property type="match status" value="1"/>
</dbReference>
<feature type="domain" description="ABC transporter" evidence="4">
    <location>
        <begin position="331"/>
        <end position="551"/>
    </location>
</feature>
<dbReference type="InterPro" id="IPR003439">
    <property type="entry name" value="ABC_transporter-like_ATP-bd"/>
</dbReference>
<dbReference type="Pfam" id="PF00005">
    <property type="entry name" value="ABC_tran"/>
    <property type="match status" value="2"/>
</dbReference>
<keyword evidence="2" id="KW-0547">Nucleotide-binding</keyword>
<gene>
    <name evidence="5" type="ORF">ET445_09900</name>
</gene>
<dbReference type="InterPro" id="IPR003593">
    <property type="entry name" value="AAA+_ATPase"/>
</dbReference>
<dbReference type="KEGG" id="agf:ET445_09900"/>